<dbReference type="InterPro" id="IPR050281">
    <property type="entry name" value="Flavin_monoamine_oxidase"/>
</dbReference>
<dbReference type="EC" id="1.13.12.3" evidence="3"/>
<dbReference type="Pfam" id="PF01593">
    <property type="entry name" value="Amino_oxidase"/>
    <property type="match status" value="1"/>
</dbReference>
<dbReference type="SUPFAM" id="SSF54373">
    <property type="entry name" value="FAD-linked reductases, C-terminal domain"/>
    <property type="match status" value="1"/>
</dbReference>
<feature type="domain" description="Amine oxidase" evidence="7">
    <location>
        <begin position="43"/>
        <end position="450"/>
    </location>
</feature>
<dbReference type="Gene3D" id="3.90.660.10">
    <property type="match status" value="1"/>
</dbReference>
<keyword evidence="9" id="KW-1185">Reference proteome</keyword>
<dbReference type="PRINTS" id="PR00420">
    <property type="entry name" value="RNGMNOXGNASE"/>
</dbReference>
<dbReference type="PANTHER" id="PTHR10742:SF410">
    <property type="entry name" value="LYSINE-SPECIFIC HISTONE DEMETHYLASE 2"/>
    <property type="match status" value="1"/>
</dbReference>
<proteinExistence type="inferred from homology"/>
<dbReference type="Gene3D" id="3.50.50.60">
    <property type="entry name" value="FAD/NAD(P)-binding domain"/>
    <property type="match status" value="1"/>
</dbReference>
<evidence type="ECO:0000313" key="8">
    <source>
        <dbReference type="EMBL" id="MCK7611214.1"/>
    </source>
</evidence>
<dbReference type="Proteomes" id="UP001431221">
    <property type="component" value="Unassembled WGS sequence"/>
</dbReference>
<comment type="caution">
    <text evidence="8">The sequence shown here is derived from an EMBL/GenBank/DDBJ whole genome shotgun (WGS) entry which is preliminary data.</text>
</comment>
<gene>
    <name evidence="8" type="ORF">M0H32_03485</name>
</gene>
<keyword evidence="5" id="KW-0073">Auxin biosynthesis</keyword>
<reference evidence="8" key="1">
    <citation type="submission" date="2022-04" db="EMBL/GenBank/DDBJ databases">
        <title>Roseibium sp. CAU 1639 isolated from mud.</title>
        <authorList>
            <person name="Kim W."/>
        </authorList>
    </citation>
    <scope>NUCLEOTIDE SEQUENCE</scope>
    <source>
        <strain evidence="8">CAU 1639</strain>
    </source>
</reference>
<comment type="catalytic activity">
    <reaction evidence="6">
        <text>L-tryptophan + O2 = indole-3-acetamide + CO2 + H2O</text>
        <dbReference type="Rhea" id="RHEA:16165"/>
        <dbReference type="ChEBI" id="CHEBI:15377"/>
        <dbReference type="ChEBI" id="CHEBI:15379"/>
        <dbReference type="ChEBI" id="CHEBI:16031"/>
        <dbReference type="ChEBI" id="CHEBI:16526"/>
        <dbReference type="ChEBI" id="CHEBI:57912"/>
        <dbReference type="EC" id="1.13.12.3"/>
    </reaction>
</comment>
<evidence type="ECO:0000256" key="5">
    <source>
        <dbReference type="ARBA" id="ARBA00023070"/>
    </source>
</evidence>
<dbReference type="InterPro" id="IPR002937">
    <property type="entry name" value="Amino_oxidase"/>
</dbReference>
<dbReference type="EMBL" id="JALNMJ010000002">
    <property type="protein sequence ID" value="MCK7611214.1"/>
    <property type="molecule type" value="Genomic_DNA"/>
</dbReference>
<sequence>MPLCRRDLLKAAGLGLIGPALPSSQLRAQAAGQPHVAIIGAGMAGLAAARQLAENGLRVTVLEARDRIGGRLWTDRSLGVPLDLGASWIHGTRGNPITTLARDLSQPLYEWDYEDAEIVDLTGHQGRLESSLYELEEALEDLASLSADRADGQSVRDAVVHLRKDRRFAQLSDVEVDALLVFLVEQEYAADSGALALAAMDEGGAFGGEDAILPQGYDRLAYGLAEGLDVRTESPVETVAYSASGVSLHSSGQTLEADYALVTVPLGVLKAGGVAFSPALPGRKRSAIDALGMGLLNKVYLSFAEPLPNLDSLNVIRISDRPQAFPFWINLTEPAGAPVLGVLNAGSFAHELEGLAPADRVDAAYNALKSMAGDDVPALKGGLSTAWASDPQALGSYSFLPAGADPDERKHLAAPVAGRVFFAGEATSSDYPATVHGAWLTGQDAARALLKVLR</sequence>
<evidence type="ECO:0000259" key="7">
    <source>
        <dbReference type="Pfam" id="PF01593"/>
    </source>
</evidence>
<dbReference type="PANTHER" id="PTHR10742">
    <property type="entry name" value="FLAVIN MONOAMINE OXIDASE"/>
    <property type="match status" value="1"/>
</dbReference>
<comment type="pathway">
    <text evidence="1">Plant hormone metabolism; auxin biosynthesis.</text>
</comment>
<evidence type="ECO:0000256" key="2">
    <source>
        <dbReference type="ARBA" id="ARBA00005833"/>
    </source>
</evidence>
<evidence type="ECO:0000256" key="6">
    <source>
        <dbReference type="ARBA" id="ARBA00047321"/>
    </source>
</evidence>
<protein>
    <recommendedName>
        <fullName evidence="4">Tryptophan 2-monooxygenase</fullName>
        <ecNumber evidence="3">1.13.12.3</ecNumber>
    </recommendedName>
</protein>
<name>A0ABT0GP70_9HYPH</name>
<comment type="similarity">
    <text evidence="2">Belongs to the tryptophan 2-monooxygenase family.</text>
</comment>
<accession>A0ABT0GP70</accession>
<evidence type="ECO:0000256" key="1">
    <source>
        <dbReference type="ARBA" id="ARBA00004814"/>
    </source>
</evidence>
<organism evidence="8 9">
    <name type="scientific">Roseibium sediminicola</name>
    <dbReference type="NCBI Taxonomy" id="2933272"/>
    <lineage>
        <taxon>Bacteria</taxon>
        <taxon>Pseudomonadati</taxon>
        <taxon>Pseudomonadota</taxon>
        <taxon>Alphaproteobacteria</taxon>
        <taxon>Hyphomicrobiales</taxon>
        <taxon>Stappiaceae</taxon>
        <taxon>Roseibium</taxon>
    </lineage>
</organism>
<evidence type="ECO:0000256" key="3">
    <source>
        <dbReference type="ARBA" id="ARBA00012535"/>
    </source>
</evidence>
<dbReference type="InterPro" id="IPR036188">
    <property type="entry name" value="FAD/NAD-bd_sf"/>
</dbReference>
<dbReference type="InterPro" id="IPR006311">
    <property type="entry name" value="TAT_signal"/>
</dbReference>
<dbReference type="SUPFAM" id="SSF51905">
    <property type="entry name" value="FAD/NAD(P)-binding domain"/>
    <property type="match status" value="1"/>
</dbReference>
<dbReference type="RefSeq" id="WP_248150744.1">
    <property type="nucleotide sequence ID" value="NZ_JALNMJ010000002.1"/>
</dbReference>
<evidence type="ECO:0000256" key="4">
    <source>
        <dbReference type="ARBA" id="ARBA00017871"/>
    </source>
</evidence>
<dbReference type="PROSITE" id="PS51318">
    <property type="entry name" value="TAT"/>
    <property type="match status" value="1"/>
</dbReference>
<evidence type="ECO:0000313" key="9">
    <source>
        <dbReference type="Proteomes" id="UP001431221"/>
    </source>
</evidence>